<dbReference type="CDD" id="cd12165">
    <property type="entry name" value="2-Hacid_dh_6"/>
    <property type="match status" value="1"/>
</dbReference>
<reference evidence="4 5" key="1">
    <citation type="submission" date="2017-04" db="EMBL/GenBank/DDBJ databases">
        <authorList>
            <person name="Afonso C.L."/>
            <person name="Miller P.J."/>
            <person name="Scott M.A."/>
            <person name="Spackman E."/>
            <person name="Goraichik I."/>
            <person name="Dimitrov K.M."/>
            <person name="Suarez D.L."/>
            <person name="Swayne D.E."/>
        </authorList>
    </citation>
    <scope>NUCLEOTIDE SEQUENCE [LARGE SCALE GENOMIC DNA]</scope>
    <source>
        <strain evidence="4 5">A2P</strain>
    </source>
</reference>
<name>A0A1X7HMR1_9PROT</name>
<dbReference type="SUPFAM" id="SSF51735">
    <property type="entry name" value="NAD(P)-binding Rossmann-fold domains"/>
    <property type="match status" value="1"/>
</dbReference>
<dbReference type="AlphaFoldDB" id="A0A1X7HMR1"/>
<gene>
    <name evidence="4" type="ORF">SAMN02982917_6783</name>
</gene>
<feature type="domain" description="D-isomer specific 2-hydroxyacid dehydrogenase NAD-binding" evidence="3">
    <location>
        <begin position="116"/>
        <end position="288"/>
    </location>
</feature>
<dbReference type="Gene3D" id="3.40.50.720">
    <property type="entry name" value="NAD(P)-binding Rossmann-like Domain"/>
    <property type="match status" value="2"/>
</dbReference>
<dbReference type="GO" id="GO:0051287">
    <property type="term" value="F:NAD binding"/>
    <property type="evidence" value="ECO:0007669"/>
    <property type="project" value="InterPro"/>
</dbReference>
<accession>A0A1X7HMR1</accession>
<dbReference type="RefSeq" id="WP_085091579.1">
    <property type="nucleotide sequence ID" value="NZ_FXAK01000009.1"/>
</dbReference>
<dbReference type="EMBL" id="FXAK01000009">
    <property type="protein sequence ID" value="SMF89566.1"/>
    <property type="molecule type" value="Genomic_DNA"/>
</dbReference>
<organism evidence="4 5">
    <name type="scientific">Azospirillum oryzae</name>
    <dbReference type="NCBI Taxonomy" id="286727"/>
    <lineage>
        <taxon>Bacteria</taxon>
        <taxon>Pseudomonadati</taxon>
        <taxon>Pseudomonadota</taxon>
        <taxon>Alphaproteobacteria</taxon>
        <taxon>Rhodospirillales</taxon>
        <taxon>Azospirillaceae</taxon>
        <taxon>Azospirillum</taxon>
    </lineage>
</organism>
<dbReference type="STRING" id="286727.SAMN02982917_6783"/>
<sequence length="337" mass="36267">MKVFMIGEAANHKDKLAAFLTTPCDIIPLPREAAQSSQFDSAITGDDVVVSLRFSRHDGPAPDFRLLHVPGAGLDGIDMPSLPSGASLCNVFEHEIPIAEFVMSAMLNWEIRPDALRGSFATETWSDVYRARVPHGEIHGLTLGLIGFGRIGRTIAQRAAAFGMRILAVDQFAADPNGLAEAILPPDRLPDMLAQSDYVAIACPLTGETRGLIGAAELAAMKPTGVLVNVSRAPIVDEEALYDALRRQAIGGAVLDVWYGYPAGADDRVAPARFRFEDLPNAVCTPHSSAWTTRLPERRYAFIARNIDRLTAGEPLLNLVRAPAPASLPAIQNTSIP</sequence>
<dbReference type="PANTHER" id="PTHR43333:SF1">
    <property type="entry name" value="D-ISOMER SPECIFIC 2-HYDROXYACID DEHYDROGENASE NAD-BINDING DOMAIN-CONTAINING PROTEIN"/>
    <property type="match status" value="1"/>
</dbReference>
<keyword evidence="2" id="KW-0520">NAD</keyword>
<evidence type="ECO:0000259" key="3">
    <source>
        <dbReference type="Pfam" id="PF02826"/>
    </source>
</evidence>
<dbReference type="InterPro" id="IPR036291">
    <property type="entry name" value="NAD(P)-bd_dom_sf"/>
</dbReference>
<evidence type="ECO:0000313" key="4">
    <source>
        <dbReference type="EMBL" id="SMF89566.1"/>
    </source>
</evidence>
<dbReference type="Proteomes" id="UP000192936">
    <property type="component" value="Unassembled WGS sequence"/>
</dbReference>
<dbReference type="OrthoDB" id="9793626at2"/>
<keyword evidence="1" id="KW-0560">Oxidoreductase</keyword>
<dbReference type="Pfam" id="PF02826">
    <property type="entry name" value="2-Hacid_dh_C"/>
    <property type="match status" value="1"/>
</dbReference>
<dbReference type="GO" id="GO:0016491">
    <property type="term" value="F:oxidoreductase activity"/>
    <property type="evidence" value="ECO:0007669"/>
    <property type="project" value="UniProtKB-KW"/>
</dbReference>
<proteinExistence type="predicted"/>
<protein>
    <submittedName>
        <fullName evidence="4">Phosphoglycerate dehydrogenase</fullName>
    </submittedName>
</protein>
<evidence type="ECO:0000256" key="1">
    <source>
        <dbReference type="ARBA" id="ARBA00023002"/>
    </source>
</evidence>
<dbReference type="InterPro" id="IPR006140">
    <property type="entry name" value="D-isomer_DH_NAD-bd"/>
</dbReference>
<evidence type="ECO:0000313" key="5">
    <source>
        <dbReference type="Proteomes" id="UP000192936"/>
    </source>
</evidence>
<evidence type="ECO:0000256" key="2">
    <source>
        <dbReference type="ARBA" id="ARBA00023027"/>
    </source>
</evidence>
<dbReference type="PANTHER" id="PTHR43333">
    <property type="entry name" value="2-HACID_DH_C DOMAIN-CONTAINING PROTEIN"/>
    <property type="match status" value="1"/>
</dbReference>